<evidence type="ECO:0000313" key="3">
    <source>
        <dbReference type="Proteomes" id="UP000224080"/>
    </source>
</evidence>
<name>A0A2B7WQ74_9EURO</name>
<keyword evidence="3" id="KW-1185">Reference proteome</keyword>
<dbReference type="Proteomes" id="UP000224080">
    <property type="component" value="Unassembled WGS sequence"/>
</dbReference>
<feature type="region of interest" description="Disordered" evidence="1">
    <location>
        <begin position="37"/>
        <end position="64"/>
    </location>
</feature>
<accession>A0A2B7WQ74</accession>
<reference evidence="2 3" key="1">
    <citation type="submission" date="2017-10" db="EMBL/GenBank/DDBJ databases">
        <title>Comparative genomics in systemic dimorphic fungi from Ajellomycetaceae.</title>
        <authorList>
            <person name="Munoz J.F."/>
            <person name="Mcewen J.G."/>
            <person name="Clay O.K."/>
            <person name="Cuomo C.A."/>
        </authorList>
    </citation>
    <scope>NUCLEOTIDE SEQUENCE [LARGE SCALE GENOMIC DNA]</scope>
    <source>
        <strain evidence="2 3">UAMH130</strain>
    </source>
</reference>
<dbReference type="EMBL" id="PDNC01000114">
    <property type="protein sequence ID" value="PGG98736.1"/>
    <property type="molecule type" value="Genomic_DNA"/>
</dbReference>
<evidence type="ECO:0000256" key="1">
    <source>
        <dbReference type="SAM" id="MobiDB-lite"/>
    </source>
</evidence>
<gene>
    <name evidence="2" type="ORF">GX51_06667</name>
</gene>
<comment type="caution">
    <text evidence="2">The sequence shown here is derived from an EMBL/GenBank/DDBJ whole genome shotgun (WGS) entry which is preliminary data.</text>
</comment>
<protein>
    <submittedName>
        <fullName evidence="2">Uncharacterized protein</fullName>
    </submittedName>
</protein>
<evidence type="ECO:0000313" key="2">
    <source>
        <dbReference type="EMBL" id="PGG98736.1"/>
    </source>
</evidence>
<organism evidence="2 3">
    <name type="scientific">Blastomyces parvus</name>
    <dbReference type="NCBI Taxonomy" id="2060905"/>
    <lineage>
        <taxon>Eukaryota</taxon>
        <taxon>Fungi</taxon>
        <taxon>Dikarya</taxon>
        <taxon>Ascomycota</taxon>
        <taxon>Pezizomycotina</taxon>
        <taxon>Eurotiomycetes</taxon>
        <taxon>Eurotiomycetidae</taxon>
        <taxon>Onygenales</taxon>
        <taxon>Ajellomycetaceae</taxon>
        <taxon>Blastomyces</taxon>
    </lineage>
</organism>
<proteinExistence type="predicted"/>
<sequence length="125" mass="13158">METSNQLAATGNDRETNGVQAKMLLCPGHGIEDWRSRKARDMGRRVRPSLKQSGGSVDGGGGGRVGWLGRGGRLGCPENFMQQNGCVGSRSRKGTVLTLGISMDCRSAGGRILSGGELQPGERLS</sequence>
<dbReference type="AlphaFoldDB" id="A0A2B7WQ74"/>